<dbReference type="Proteomes" id="UP000886860">
    <property type="component" value="Unassembled WGS sequence"/>
</dbReference>
<dbReference type="EMBL" id="DVKS01000230">
    <property type="protein sequence ID" value="HIT43171.1"/>
    <property type="molecule type" value="Genomic_DNA"/>
</dbReference>
<dbReference type="PANTHER" id="PTHR43118:SF1">
    <property type="entry name" value="RHAMNOGALACTURONAN LYASE (EUROFUNG)"/>
    <property type="match status" value="1"/>
</dbReference>
<dbReference type="InterPro" id="IPR034641">
    <property type="entry name" value="RGL11"/>
</dbReference>
<comment type="caution">
    <text evidence="2">The sequence shown here is derived from an EMBL/GenBank/DDBJ whole genome shotgun (WGS) entry which is preliminary data.</text>
</comment>
<dbReference type="PANTHER" id="PTHR43118">
    <property type="entry name" value="RHAMNOGALACTURONAN LYASE (EUROFUNG)"/>
    <property type="match status" value="1"/>
</dbReference>
<dbReference type="Gene3D" id="2.60.120.560">
    <property type="entry name" value="Exo-inulinase, domain 1"/>
    <property type="match status" value="1"/>
</dbReference>
<feature type="compositionally biased region" description="Basic and acidic residues" evidence="1">
    <location>
        <begin position="1"/>
        <end position="13"/>
    </location>
</feature>
<dbReference type="InterPro" id="IPR011047">
    <property type="entry name" value="Quinoprotein_ADH-like_sf"/>
</dbReference>
<dbReference type="SUPFAM" id="SSF50998">
    <property type="entry name" value="Quinoprotein alcohol dehydrogenase-like"/>
    <property type="match status" value="1"/>
</dbReference>
<sequence length="721" mass="81820">MKQTENAKTENAKAADVQTANSDADRSVFLVQEDFRDFPIGEFPYDRDHSAMGEYQYIPDTGRSGRWYDPVCNHTYNGTGPSWIITEQDGIHSIESMRIEKNRPHRMFPTLETGERCWRDYTVSVTMRRLSRKGTAGIVFCMNHSMDTLVFALEGEDKAVLSRRHKEEIQILKTADFSHDCDSSYRLTAHCSGETVMLMINEQELFCFSDPSVARGGKVGITADCPTRFRDFAVQVSRDTELSIKKAAQEEKRAEEEVMKGYPGMKLWKKLDLKNFGTSRQIRFGHLKGDESWQIVLAQMQKRVSRDAYGFISCLTVIDLDGSILWQLGEPSDEADVLGKVSADVPLQVYDIDGDGKDEVIAGWDFEIRILDGATGAVKKSAKTPYSTENDAEIIGIPYHIYAFDRINPDGIRICNFRGKDRPGDILIKDRYCRVYALDENLNLMWKYVSPKNTGHCPLPVDIDGDGKDEVLVGYTLLDSDGSFLWTYPIEKDHTDEIVAGRWTPDQKEGYFACVSGSEGFFIGDFYGNIVSRDRIGHAQRVSVANYCPDREGLEIVVSNFWGHQGVIFLYDCYGNPIWEMENEMNGNILAPVNWDGSGTELILTNADPCRGGLLNGNGIRAVAFPDDGHPTLCCEAMDLTGDWRDELIVWDYHSMYIYTQEDNPQPQVYHPLKFPPYNASNYRGEYAYPDASYLQFNARHWQNLSQKEEPADRLAERAIR</sequence>
<name>A0A9D1GLY1_9FIRM</name>
<gene>
    <name evidence="2" type="ORF">IAB60_13930</name>
</gene>
<evidence type="ECO:0000313" key="2">
    <source>
        <dbReference type="EMBL" id="HIT43171.1"/>
    </source>
</evidence>
<evidence type="ECO:0000313" key="3">
    <source>
        <dbReference type="Proteomes" id="UP000886860"/>
    </source>
</evidence>
<evidence type="ECO:0000256" key="1">
    <source>
        <dbReference type="SAM" id="MobiDB-lite"/>
    </source>
</evidence>
<feature type="region of interest" description="Disordered" evidence="1">
    <location>
        <begin position="1"/>
        <end position="21"/>
    </location>
</feature>
<evidence type="ECO:0008006" key="4">
    <source>
        <dbReference type="Google" id="ProtNLM"/>
    </source>
</evidence>
<reference evidence="2" key="1">
    <citation type="submission" date="2020-10" db="EMBL/GenBank/DDBJ databases">
        <authorList>
            <person name="Gilroy R."/>
        </authorList>
    </citation>
    <scope>NUCLEOTIDE SEQUENCE</scope>
    <source>
        <strain evidence="2">CHK123-3438</strain>
    </source>
</reference>
<dbReference type="AlphaFoldDB" id="A0A9D1GLY1"/>
<protein>
    <recommendedName>
        <fullName evidence="4">Rhamnogalacturonan I lyase beta-sheet domain-containing protein</fullName>
    </recommendedName>
</protein>
<proteinExistence type="predicted"/>
<reference evidence="2" key="2">
    <citation type="journal article" date="2021" name="PeerJ">
        <title>Extensive microbial diversity within the chicken gut microbiome revealed by metagenomics and culture.</title>
        <authorList>
            <person name="Gilroy R."/>
            <person name="Ravi A."/>
            <person name="Getino M."/>
            <person name="Pursley I."/>
            <person name="Horton D.L."/>
            <person name="Alikhan N.F."/>
            <person name="Baker D."/>
            <person name="Gharbi K."/>
            <person name="Hall N."/>
            <person name="Watson M."/>
            <person name="Adriaenssens E.M."/>
            <person name="Foster-Nyarko E."/>
            <person name="Jarju S."/>
            <person name="Secka A."/>
            <person name="Antonio M."/>
            <person name="Oren A."/>
            <person name="Chaudhuri R.R."/>
            <person name="La Ragione R."/>
            <person name="Hildebrand F."/>
            <person name="Pallen M.J."/>
        </authorList>
    </citation>
    <scope>NUCLEOTIDE SEQUENCE</scope>
    <source>
        <strain evidence="2">CHK123-3438</strain>
    </source>
</reference>
<organism evidence="2 3">
    <name type="scientific">Candidatus Caccovicinus merdipullorum</name>
    <dbReference type="NCBI Taxonomy" id="2840724"/>
    <lineage>
        <taxon>Bacteria</taxon>
        <taxon>Bacillati</taxon>
        <taxon>Bacillota</taxon>
        <taxon>Clostridia</taxon>
        <taxon>Eubacteriales</taxon>
        <taxon>Candidatus Caccovicinus</taxon>
    </lineage>
</organism>
<accession>A0A9D1GLY1</accession>